<feature type="signal peptide" evidence="1">
    <location>
        <begin position="1"/>
        <end position="29"/>
    </location>
</feature>
<dbReference type="AlphaFoldDB" id="A0AAD8EB51"/>
<dbReference type="InterPro" id="IPR016024">
    <property type="entry name" value="ARM-type_fold"/>
</dbReference>
<dbReference type="GO" id="GO:0030488">
    <property type="term" value="P:tRNA methylation"/>
    <property type="evidence" value="ECO:0007669"/>
    <property type="project" value="TreeGrafter"/>
</dbReference>
<dbReference type="PANTHER" id="PTHR14387">
    <property type="entry name" value="THADA/DEATH RECEPTOR INTERACTING PROTEIN"/>
    <property type="match status" value="1"/>
</dbReference>
<dbReference type="Proteomes" id="UP001233999">
    <property type="component" value="Unassembled WGS sequence"/>
</dbReference>
<sequence length="440" mass="49330">ELFPSRLIGRGVFLHDAAQLLLLISLSTCQENITDIERLVICLLHHPDHQVVNVVLIFIEALVSSGRSLDLEDEDSTLPVDAVFCKQVHEWNRSHGGVLANTISTSTEIGEILVKQVMADKQDKYQECYQRMFLVISECPKLVLGLERSSEQMLQSLLKKCHDEYENISWTIIKCVGAIINIVMPSARTGSELCCSLVTFSSTEKSITCRMTVANILLNNTSWLRGDVSFLSVLDLCKLWTVVMTLLDDDSACVRDVISELATRLDCTSQPVMSQRARELLLDCFTTMMMHRDTLMCCVCLVVWCVGASDTDGNNEDLPEERVFDKGEMNIFAEAATLTDLVSGHLKKLLKQRDTCELFETTLSADVKAWIAHTCWPDYDSTEIVGNYSSLADFVKRAEESAILPCSSSHFLLLSQKSGFLTLYRTRKLIEVIQEAVCSE</sequence>
<evidence type="ECO:0000313" key="2">
    <source>
        <dbReference type="EMBL" id="KAJ9584005.1"/>
    </source>
</evidence>
<feature type="chain" id="PRO_5042048141" evidence="1">
    <location>
        <begin position="30"/>
        <end position="440"/>
    </location>
</feature>
<evidence type="ECO:0000256" key="1">
    <source>
        <dbReference type="SAM" id="SignalP"/>
    </source>
</evidence>
<comment type="caution">
    <text evidence="2">The sequence shown here is derived from an EMBL/GenBank/DDBJ whole genome shotgun (WGS) entry which is preliminary data.</text>
</comment>
<keyword evidence="1" id="KW-0732">Signal</keyword>
<feature type="non-terminal residue" evidence="2">
    <location>
        <position position="1"/>
    </location>
</feature>
<dbReference type="SUPFAM" id="SSF48371">
    <property type="entry name" value="ARM repeat"/>
    <property type="match status" value="1"/>
</dbReference>
<reference evidence="2" key="1">
    <citation type="journal article" date="2023" name="IScience">
        <title>Live-bearing cockroach genome reveals convergent evolutionary mechanisms linked to viviparity in insects and beyond.</title>
        <authorList>
            <person name="Fouks B."/>
            <person name="Harrison M.C."/>
            <person name="Mikhailova A.A."/>
            <person name="Marchal E."/>
            <person name="English S."/>
            <person name="Carruthers M."/>
            <person name="Jennings E.C."/>
            <person name="Chiamaka E.L."/>
            <person name="Frigard R.A."/>
            <person name="Pippel M."/>
            <person name="Attardo G.M."/>
            <person name="Benoit J.B."/>
            <person name="Bornberg-Bauer E."/>
            <person name="Tobe S.S."/>
        </authorList>
    </citation>
    <scope>NUCLEOTIDE SEQUENCE</scope>
    <source>
        <strain evidence="2">Stay&amp;Tobe</strain>
    </source>
</reference>
<protein>
    <submittedName>
        <fullName evidence="2">Uncharacterized protein</fullName>
    </submittedName>
</protein>
<dbReference type="PANTHER" id="PTHR14387:SF0">
    <property type="entry name" value="DUF2428 DOMAIN-CONTAINING PROTEIN"/>
    <property type="match status" value="1"/>
</dbReference>
<keyword evidence="3" id="KW-1185">Reference proteome</keyword>
<dbReference type="InterPro" id="IPR051954">
    <property type="entry name" value="tRNA_methyltransferase_THADA"/>
</dbReference>
<reference evidence="2" key="2">
    <citation type="submission" date="2023-05" db="EMBL/GenBank/DDBJ databases">
        <authorList>
            <person name="Fouks B."/>
        </authorList>
    </citation>
    <scope>NUCLEOTIDE SEQUENCE</scope>
    <source>
        <strain evidence="2">Stay&amp;Tobe</strain>
        <tissue evidence="2">Testes</tissue>
    </source>
</reference>
<name>A0AAD8EB51_DIPPU</name>
<dbReference type="GO" id="GO:0005829">
    <property type="term" value="C:cytosol"/>
    <property type="evidence" value="ECO:0007669"/>
    <property type="project" value="TreeGrafter"/>
</dbReference>
<dbReference type="InterPro" id="IPR011989">
    <property type="entry name" value="ARM-like"/>
</dbReference>
<accession>A0AAD8EB51</accession>
<dbReference type="Gene3D" id="1.25.10.10">
    <property type="entry name" value="Leucine-rich Repeat Variant"/>
    <property type="match status" value="1"/>
</dbReference>
<evidence type="ECO:0000313" key="3">
    <source>
        <dbReference type="Proteomes" id="UP001233999"/>
    </source>
</evidence>
<dbReference type="EMBL" id="JASPKZ010007483">
    <property type="protein sequence ID" value="KAJ9584005.1"/>
    <property type="molecule type" value="Genomic_DNA"/>
</dbReference>
<proteinExistence type="predicted"/>
<gene>
    <name evidence="2" type="ORF">L9F63_021648</name>
</gene>
<organism evidence="2 3">
    <name type="scientific">Diploptera punctata</name>
    <name type="common">Pacific beetle cockroach</name>
    <dbReference type="NCBI Taxonomy" id="6984"/>
    <lineage>
        <taxon>Eukaryota</taxon>
        <taxon>Metazoa</taxon>
        <taxon>Ecdysozoa</taxon>
        <taxon>Arthropoda</taxon>
        <taxon>Hexapoda</taxon>
        <taxon>Insecta</taxon>
        <taxon>Pterygota</taxon>
        <taxon>Neoptera</taxon>
        <taxon>Polyneoptera</taxon>
        <taxon>Dictyoptera</taxon>
        <taxon>Blattodea</taxon>
        <taxon>Blaberoidea</taxon>
        <taxon>Blaberidae</taxon>
        <taxon>Diplopterinae</taxon>
        <taxon>Diploptera</taxon>
    </lineage>
</organism>